<dbReference type="Proteomes" id="UP001397290">
    <property type="component" value="Unassembled WGS sequence"/>
</dbReference>
<feature type="domain" description="ABC transmembrane type-1" evidence="13">
    <location>
        <begin position="398"/>
        <end position="538"/>
    </location>
</feature>
<feature type="transmembrane region" description="Helical" evidence="10">
    <location>
        <begin position="978"/>
        <end position="1004"/>
    </location>
</feature>
<dbReference type="GO" id="GO:0016020">
    <property type="term" value="C:membrane"/>
    <property type="evidence" value="ECO:0007669"/>
    <property type="project" value="UniProtKB-SubCell"/>
</dbReference>
<dbReference type="InterPro" id="IPR003439">
    <property type="entry name" value="ABC_transporter-like_ATP-bd"/>
</dbReference>
<dbReference type="CDD" id="cd03250">
    <property type="entry name" value="ABCC_MRP_domain1"/>
    <property type="match status" value="1"/>
</dbReference>
<evidence type="ECO:0000256" key="9">
    <source>
        <dbReference type="SAM" id="MobiDB-lite"/>
    </source>
</evidence>
<keyword evidence="15" id="KW-1185">Reference proteome</keyword>
<evidence type="ECO:0000313" key="15">
    <source>
        <dbReference type="Proteomes" id="UP001397290"/>
    </source>
</evidence>
<evidence type="ECO:0000256" key="8">
    <source>
        <dbReference type="ARBA" id="ARBA00023136"/>
    </source>
</evidence>
<reference evidence="14 15" key="1">
    <citation type="submission" date="2020-02" db="EMBL/GenBank/DDBJ databases">
        <title>Comparative genomics of the hypocrealean fungal genus Beauvera.</title>
        <authorList>
            <person name="Showalter D.N."/>
            <person name="Bushley K.E."/>
            <person name="Rehner S.A."/>
        </authorList>
    </citation>
    <scope>NUCLEOTIDE SEQUENCE [LARGE SCALE GENOMIC DNA]</scope>
    <source>
        <strain evidence="14 15">ARSEF4384</strain>
    </source>
</reference>
<dbReference type="Pfam" id="PF00005">
    <property type="entry name" value="ABC_tran"/>
    <property type="match status" value="2"/>
</dbReference>
<dbReference type="InterPro" id="IPR019183">
    <property type="entry name" value="NAA25_NatB_aux_su"/>
</dbReference>
<dbReference type="InterPro" id="IPR011527">
    <property type="entry name" value="ABC1_TM_dom"/>
</dbReference>
<evidence type="ECO:0000256" key="4">
    <source>
        <dbReference type="ARBA" id="ARBA00022692"/>
    </source>
</evidence>
<dbReference type="GO" id="GO:0140359">
    <property type="term" value="F:ABC-type transporter activity"/>
    <property type="evidence" value="ECO:0007669"/>
    <property type="project" value="InterPro"/>
</dbReference>
<dbReference type="CDD" id="cd03244">
    <property type="entry name" value="ABCC_MRP_domain2"/>
    <property type="match status" value="1"/>
</dbReference>
<proteinExistence type="inferred from homology"/>
<feature type="domain" description="ABC transporter" evidence="12">
    <location>
        <begin position="1147"/>
        <end position="1385"/>
    </location>
</feature>
<evidence type="ECO:0000256" key="7">
    <source>
        <dbReference type="ARBA" id="ARBA00022989"/>
    </source>
</evidence>
<evidence type="ECO:0000256" key="5">
    <source>
        <dbReference type="ARBA" id="ARBA00022741"/>
    </source>
</evidence>
<gene>
    <name evidence="14" type="ORF">G3M48_004839</name>
</gene>
<evidence type="ECO:0000256" key="2">
    <source>
        <dbReference type="ARBA" id="ARBA00009726"/>
    </source>
</evidence>
<keyword evidence="3" id="KW-0813">Transport</keyword>
<evidence type="ECO:0000256" key="1">
    <source>
        <dbReference type="ARBA" id="ARBA00004141"/>
    </source>
</evidence>
<feature type="transmembrane region" description="Helical" evidence="10">
    <location>
        <begin position="474"/>
        <end position="494"/>
    </location>
</feature>
<name>A0AAW0RTH9_9HYPO</name>
<evidence type="ECO:0000313" key="14">
    <source>
        <dbReference type="EMBL" id="KAK8145146.1"/>
    </source>
</evidence>
<feature type="transmembrane region" description="Helical" evidence="10">
    <location>
        <begin position="116"/>
        <end position="135"/>
    </location>
</feature>
<keyword evidence="6" id="KW-0067">ATP-binding</keyword>
<feature type="transmembrane region" description="Helical" evidence="10">
    <location>
        <begin position="388"/>
        <end position="411"/>
    </location>
</feature>
<dbReference type="Pfam" id="PF09797">
    <property type="entry name" value="NatB_MDM20"/>
    <property type="match status" value="1"/>
</dbReference>
<dbReference type="Gene3D" id="1.20.1560.10">
    <property type="entry name" value="ABC transporter type 1, transmembrane domain"/>
    <property type="match status" value="2"/>
</dbReference>
<dbReference type="InterPro" id="IPR017871">
    <property type="entry name" value="ABC_transporter-like_CS"/>
</dbReference>
<dbReference type="Gene3D" id="3.40.50.300">
    <property type="entry name" value="P-loop containing nucleotide triphosphate hydrolases"/>
    <property type="match status" value="2"/>
</dbReference>
<dbReference type="PROSITE" id="PS00211">
    <property type="entry name" value="ABC_TRANSPORTER_1"/>
    <property type="match status" value="1"/>
</dbReference>
<dbReference type="PROSITE" id="PS50929">
    <property type="entry name" value="ABC_TM1F"/>
    <property type="match status" value="2"/>
</dbReference>
<keyword evidence="11" id="KW-0732">Signal</keyword>
<feature type="region of interest" description="Disordered" evidence="9">
    <location>
        <begin position="1415"/>
        <end position="1435"/>
    </location>
</feature>
<comment type="caution">
    <text evidence="14">The sequence shown here is derived from an EMBL/GenBank/DDBJ whole genome shotgun (WGS) entry which is preliminary data.</text>
</comment>
<evidence type="ECO:0000256" key="10">
    <source>
        <dbReference type="SAM" id="Phobius"/>
    </source>
</evidence>
<dbReference type="PROSITE" id="PS50893">
    <property type="entry name" value="ABC_TRANSPORTER_2"/>
    <property type="match status" value="2"/>
</dbReference>
<evidence type="ECO:0000256" key="3">
    <source>
        <dbReference type="ARBA" id="ARBA00022448"/>
    </source>
</evidence>
<feature type="domain" description="ABC transporter" evidence="12">
    <location>
        <begin position="565"/>
        <end position="810"/>
    </location>
</feature>
<dbReference type="GO" id="GO:0005524">
    <property type="term" value="F:ATP binding"/>
    <property type="evidence" value="ECO:0007669"/>
    <property type="project" value="UniProtKB-KW"/>
</dbReference>
<feature type="transmembrane region" description="Helical" evidence="10">
    <location>
        <begin position="84"/>
        <end position="104"/>
    </location>
</feature>
<feature type="transmembrane region" description="Helical" evidence="10">
    <location>
        <begin position="844"/>
        <end position="868"/>
    </location>
</feature>
<keyword evidence="5" id="KW-0547">Nucleotide-binding</keyword>
<feature type="domain" description="ABC transmembrane type-1" evidence="13">
    <location>
        <begin position="855"/>
        <end position="1054"/>
    </location>
</feature>
<dbReference type="SUPFAM" id="SSF90123">
    <property type="entry name" value="ABC transporter transmembrane region"/>
    <property type="match status" value="2"/>
</dbReference>
<evidence type="ECO:0008006" key="16">
    <source>
        <dbReference type="Google" id="ProtNLM"/>
    </source>
</evidence>
<evidence type="ECO:0000259" key="12">
    <source>
        <dbReference type="PROSITE" id="PS50893"/>
    </source>
</evidence>
<dbReference type="InterPro" id="IPR003593">
    <property type="entry name" value="AAA+_ATPase"/>
</dbReference>
<keyword evidence="7 10" id="KW-1133">Transmembrane helix</keyword>
<accession>A0AAW0RTH9</accession>
<dbReference type="InterPro" id="IPR027417">
    <property type="entry name" value="P-loop_NTPase"/>
</dbReference>
<feature type="signal peptide" evidence="11">
    <location>
        <begin position="1"/>
        <end position="22"/>
    </location>
</feature>
<keyword evidence="8 10" id="KW-0472">Membrane</keyword>
<dbReference type="InterPro" id="IPR050173">
    <property type="entry name" value="ABC_transporter_C-like"/>
</dbReference>
<sequence length="2363" mass="259792">MDKAIGLMSLAAVALLTRQCLRVKSRAGQSRQLYQDEDGVATQGLEAEARNSASVKFFLNAAAAIGASMSILDVRRSSTTGRWSVLAAAVSRVGIWLLLAAQALTIANEVGTRERYRLGICAAISAAILTMYVMYSESKMDLDLSIRTAEKVCALAIGLYSLTLPRSPAVYKDGRPVDHQSGTSIISLLSFSWYPLYRPEFLELESLSLRALPILPPSQRIRTAQRNFILCASSDRLLSQLIWTWRHSLFLQWSLTLLHSASQFAGQYLLQRLLGSLERPFAQQQYSMGYALSLGLALLLENMSAGWTTWVTQAKLTIPMTALLKGVLFENMTRRRSSQQAAPQAAKRKDVLSLGSLMSNDCALVSQACISSQHCLKAAFKLLFDVTYLVHLIGLKHIVIGSLFPVILFPLSKLLAHQHRLAKLELSHLHTAFSSEVSELLRSLRQIRLSSMEELWQQRVAESRARELRQTWHCGMILAMLTLAANLGPTLLIAVSLSSYALQVGHLSPSLAFASIGLFRNLHAVFQELPATVASLQESFTASKRIEKYLHQSTKSRVHNSADLTTLEDVKITWPNSNIAVGSSSSSFRLNNVNLHFPEGQLSIITGKTSSGKGLLLSALLGEADIEAGKSNLNFGSVATKQMKAPPPDFAYVSQPPWIENRAIQENIIFGNRFDKDRYMAVLRACALEKDLETLPHGDMAMAGVNGGTLSGGQKWRVSLARALYSRARVLVLDDVLSAVDPHVATWLCKHALSGPLVRGRTVIIATHHLATCMHLASYLVTVDSGTASGRVVTPRRDYGLLNTDIMPRSATSSPKPDPLAHSIDAHKKHPAVSRRSVLRIFTIYLLGSGPWPVLLAVLTTLACRLLAAGNSWWLTKWTSNKELEEMSLRYSLYIYLALSVCAAIAVAVHAMAVQGVSQRASDVLFRKTVQSMICSPLRWIDSTSLGKPLHSLASDIYLIDHRVAAGLSDLLRIAMQLILVVFTSGVATPQTIAMMVIMMGFYFKITTRHLGVSKRLNKLIPLAAQPILEHANSAESGITTIRAFKKEPIYVKRQRWIHGRYGILGSLFVCATAVSLVLAGADAAAAGFTINVALQFKATMSGLMGKINLLASGARAIDRVLDIAEAPTERQGGEDAAASWPASGRLEVKEVTVRYDADLPPVLRGITFSLAARERLGVVGRTGAGKTSLVNALLRFIDVEEGSILVDGVDTASLKLARLRSSISVIAQDPFLFSGTLRANLAIRGPRSDEELRAALRKVSVQTTDGQDATDLFDNLDMAVQAGGENLSHGQRQMVCLARAILSPQRIVILDEATSAVDRATDAMVQEVIRREFAESTMIIVAHRLATVADLDKVVVLDEGMAVEIGSPAELMQKKGVFWDMVNQSGDADNTYNERLSCDGSLWDGKWRCFTDQSAQQDADPARDQKHMHSSGPRLKNGVDLQLQTAFYDQNWSTVVRLAEKRAKMVNDPYYEVLKVCAESQLDDPAAKYAAMTALLTYAQDGTVIKDADGIDLLEWATCDLLEEQDFPKTLGLLRVRAAKASPKDKSQTTRCLESCLLHWDLVSAQQIAALIDKSFPQERAFLFWNIAITHLLAAEDKKALPSRAIQTEEEILLLYEIVGTHGTMADFAKLLDSASFSPVEQLKQGRKEPLVYAIKKLQKDENWKSLFDVCQTCLSVSDEQGVPTLQASDWDVWRHFITAAGRIQDCYAQATAAVQDLLLKLSKAADSKPMYKRNVMLARVSASFQLLESEHPDAIDSSPSSLRLRELVKYINNQATYPSCFDDIRLFAEQLDPSGIDYLAHHHFLSREPSDNLPELRRQILALKLRYFAATCPQTCTTAGTTSERRACREPLFKNVYQASMALHRYISTISSYTSQSTKDVQSEVALVAAFCLVGLADQLSSSLPTTEATQYLVQALLLLQQQLSSSPKHSQISLLLVQLHLRVGSATEALAVWDTLAVKRTIMDSLAPLFYDRLSTVAPGMTSPLTDAGWQLMASIKTHYQTSLKMRMPRRLIDAFQDGSYSSVLAVPMYIENLRVSCTRAMSLVESVRSERLFGVTDTDLFSDSRFTEVCDDTSMNEIIDYGSFPSWNHSATPAIYERLRLGPAPSNRRSHLSLLAEAFQQTIAYTPPSFYKVPVAGSVADQNYVIESLGQIANSFSKFLPDSVSSLTDSELHYFQVVSLLSSLVPLCVGRASGLNELVNQLTSAATASLDSQCDYLAALASGTGISHAMSLLQSLHRVVLLRDTAVAVRNTAQWIVGFHEKQKERDRSGQSNLPKDVVAQTKALGAAADDALRQCRSWIMRLAQDTKSGGVVEREIKRFVYGGEEGRLLQGVVTDGTVFDLVGSWRKSLAGWQGVHWQ</sequence>
<dbReference type="FunFam" id="3.40.50.300:FF:001354">
    <property type="entry name" value="ATP-binding cassette (ABC) transporter, putative"/>
    <property type="match status" value="1"/>
</dbReference>
<dbReference type="EMBL" id="JAAHCF010000316">
    <property type="protein sequence ID" value="KAK8145146.1"/>
    <property type="molecule type" value="Genomic_DNA"/>
</dbReference>
<comment type="similarity">
    <text evidence="2">Belongs to the ABC transporter superfamily. ABCC family. Conjugate transporter (TC 3.A.1.208) subfamily.</text>
</comment>
<dbReference type="PANTHER" id="PTHR24223:SF456">
    <property type="entry name" value="MULTIDRUG RESISTANCE-ASSOCIATED PROTEIN LETHAL(2)03659"/>
    <property type="match status" value="1"/>
</dbReference>
<comment type="subcellular location">
    <subcellularLocation>
        <location evidence="1">Membrane</location>
        <topology evidence="1">Multi-pass membrane protein</topology>
    </subcellularLocation>
</comment>
<protein>
    <recommendedName>
        <fullName evidence="16">ABC transporter</fullName>
    </recommendedName>
</protein>
<evidence type="ECO:0000259" key="13">
    <source>
        <dbReference type="PROSITE" id="PS50929"/>
    </source>
</evidence>
<dbReference type="Pfam" id="PF00664">
    <property type="entry name" value="ABC_membrane"/>
    <property type="match status" value="1"/>
</dbReference>
<feature type="transmembrane region" description="Helical" evidence="10">
    <location>
        <begin position="289"/>
        <end position="310"/>
    </location>
</feature>
<dbReference type="SMART" id="SM00382">
    <property type="entry name" value="AAA"/>
    <property type="match status" value="2"/>
</dbReference>
<evidence type="ECO:0000256" key="11">
    <source>
        <dbReference type="SAM" id="SignalP"/>
    </source>
</evidence>
<dbReference type="SUPFAM" id="SSF52540">
    <property type="entry name" value="P-loop containing nucleoside triphosphate hydrolases"/>
    <property type="match status" value="2"/>
</dbReference>
<organism evidence="14 15">
    <name type="scientific">Beauveria asiatica</name>
    <dbReference type="NCBI Taxonomy" id="1069075"/>
    <lineage>
        <taxon>Eukaryota</taxon>
        <taxon>Fungi</taxon>
        <taxon>Dikarya</taxon>
        <taxon>Ascomycota</taxon>
        <taxon>Pezizomycotina</taxon>
        <taxon>Sordariomycetes</taxon>
        <taxon>Hypocreomycetidae</taxon>
        <taxon>Hypocreales</taxon>
        <taxon>Cordycipitaceae</taxon>
        <taxon>Beauveria</taxon>
    </lineage>
</organism>
<feature type="chain" id="PRO_5043340075" description="ABC transporter" evidence="11">
    <location>
        <begin position="23"/>
        <end position="2363"/>
    </location>
</feature>
<dbReference type="GO" id="GO:0016887">
    <property type="term" value="F:ATP hydrolysis activity"/>
    <property type="evidence" value="ECO:0007669"/>
    <property type="project" value="InterPro"/>
</dbReference>
<dbReference type="InterPro" id="IPR036640">
    <property type="entry name" value="ABC1_TM_sf"/>
</dbReference>
<dbReference type="PANTHER" id="PTHR24223">
    <property type="entry name" value="ATP-BINDING CASSETTE SUB-FAMILY C"/>
    <property type="match status" value="1"/>
</dbReference>
<keyword evidence="4 10" id="KW-0812">Transmembrane</keyword>
<feature type="transmembrane region" description="Helical" evidence="10">
    <location>
        <begin position="893"/>
        <end position="913"/>
    </location>
</feature>
<evidence type="ECO:0000256" key="6">
    <source>
        <dbReference type="ARBA" id="ARBA00022840"/>
    </source>
</evidence>